<keyword evidence="2" id="KW-1185">Reference proteome</keyword>
<accession>A0ACC2NJ80</accession>
<comment type="caution">
    <text evidence="1">The sequence shown here is derived from an EMBL/GenBank/DDBJ whole genome shotgun (WGS) entry which is preliminary data.</text>
</comment>
<name>A0ACC2NJ80_9HYME</name>
<sequence length="116" mass="13625">MKGHIPEKHLNCILCNTGFPDKEDLQYHLIDQHKIRRQHIPPSEHRGTGGEREGWILARVEDHFGGQFSFSCPYCQLLLKSQDTLRYLCFCSHSEKIPSRKKPKSTWYSIGKEKDW</sequence>
<reference evidence="1" key="1">
    <citation type="submission" date="2023-04" db="EMBL/GenBank/DDBJ databases">
        <title>A chromosome-level genome assembly of the parasitoid wasp Eretmocerus hayati.</title>
        <authorList>
            <person name="Zhong Y."/>
            <person name="Liu S."/>
            <person name="Liu Y."/>
        </authorList>
    </citation>
    <scope>NUCLEOTIDE SEQUENCE</scope>
    <source>
        <strain evidence="1">ZJU_SS_LIU_2023</strain>
    </source>
</reference>
<protein>
    <submittedName>
        <fullName evidence="1">Uncharacterized protein</fullName>
    </submittedName>
</protein>
<evidence type="ECO:0000313" key="2">
    <source>
        <dbReference type="Proteomes" id="UP001239111"/>
    </source>
</evidence>
<dbReference type="Proteomes" id="UP001239111">
    <property type="component" value="Chromosome 3"/>
</dbReference>
<evidence type="ECO:0000313" key="1">
    <source>
        <dbReference type="EMBL" id="KAJ8671225.1"/>
    </source>
</evidence>
<gene>
    <name evidence="1" type="ORF">QAD02_002484</name>
</gene>
<dbReference type="EMBL" id="CM056743">
    <property type="protein sequence ID" value="KAJ8671225.1"/>
    <property type="molecule type" value="Genomic_DNA"/>
</dbReference>
<proteinExistence type="predicted"/>
<organism evidence="1 2">
    <name type="scientific">Eretmocerus hayati</name>
    <dbReference type="NCBI Taxonomy" id="131215"/>
    <lineage>
        <taxon>Eukaryota</taxon>
        <taxon>Metazoa</taxon>
        <taxon>Ecdysozoa</taxon>
        <taxon>Arthropoda</taxon>
        <taxon>Hexapoda</taxon>
        <taxon>Insecta</taxon>
        <taxon>Pterygota</taxon>
        <taxon>Neoptera</taxon>
        <taxon>Endopterygota</taxon>
        <taxon>Hymenoptera</taxon>
        <taxon>Apocrita</taxon>
        <taxon>Proctotrupomorpha</taxon>
        <taxon>Chalcidoidea</taxon>
        <taxon>Aphelinidae</taxon>
        <taxon>Aphelininae</taxon>
        <taxon>Eretmocerus</taxon>
    </lineage>
</organism>